<dbReference type="InterPro" id="IPR031449">
    <property type="entry name" value="ANXA2R"/>
</dbReference>
<gene>
    <name evidence="2" type="ORF">mMyoMyo1_011399</name>
</gene>
<protein>
    <submittedName>
        <fullName evidence="2">Uncharacterized protein</fullName>
    </submittedName>
</protein>
<evidence type="ECO:0000256" key="1">
    <source>
        <dbReference type="SAM" id="MobiDB-lite"/>
    </source>
</evidence>
<comment type="caution">
    <text evidence="2">The sequence shown here is derived from an EMBL/GenBank/DDBJ whole genome shotgun (WGS) entry which is preliminary data.</text>
</comment>
<proteinExistence type="predicted"/>
<dbReference type="AlphaFoldDB" id="A0A7J7Y0V3"/>
<dbReference type="EMBL" id="JABWUV010000005">
    <property type="protein sequence ID" value="KAF6355210.1"/>
    <property type="molecule type" value="Genomic_DNA"/>
</dbReference>
<evidence type="ECO:0000313" key="3">
    <source>
        <dbReference type="Proteomes" id="UP000527355"/>
    </source>
</evidence>
<feature type="region of interest" description="Disordered" evidence="1">
    <location>
        <begin position="143"/>
        <end position="251"/>
    </location>
</feature>
<organism evidence="2 3">
    <name type="scientific">Myotis myotis</name>
    <name type="common">Greater mouse-eared bat</name>
    <name type="synonym">Vespertilio myotis</name>
    <dbReference type="NCBI Taxonomy" id="51298"/>
    <lineage>
        <taxon>Eukaryota</taxon>
        <taxon>Metazoa</taxon>
        <taxon>Chordata</taxon>
        <taxon>Craniata</taxon>
        <taxon>Vertebrata</taxon>
        <taxon>Euteleostomi</taxon>
        <taxon>Mammalia</taxon>
        <taxon>Eutheria</taxon>
        <taxon>Laurasiatheria</taxon>
        <taxon>Chiroptera</taxon>
        <taxon>Yangochiroptera</taxon>
        <taxon>Vespertilionidae</taxon>
        <taxon>Myotis</taxon>
    </lineage>
</organism>
<reference evidence="2 3" key="1">
    <citation type="journal article" date="2020" name="Nature">
        <title>Six reference-quality genomes reveal evolution of bat adaptations.</title>
        <authorList>
            <person name="Jebb D."/>
            <person name="Huang Z."/>
            <person name="Pippel M."/>
            <person name="Hughes G.M."/>
            <person name="Lavrichenko K."/>
            <person name="Devanna P."/>
            <person name="Winkler S."/>
            <person name="Jermiin L.S."/>
            <person name="Skirmuntt E.C."/>
            <person name="Katzourakis A."/>
            <person name="Burkitt-Gray L."/>
            <person name="Ray D.A."/>
            <person name="Sullivan K.A.M."/>
            <person name="Roscito J.G."/>
            <person name="Kirilenko B.M."/>
            <person name="Davalos L.M."/>
            <person name="Corthals A.P."/>
            <person name="Power M.L."/>
            <person name="Jones G."/>
            <person name="Ransome R.D."/>
            <person name="Dechmann D.K.N."/>
            <person name="Locatelli A.G."/>
            <person name="Puechmaille S.J."/>
            <person name="Fedrigo O."/>
            <person name="Jarvis E.D."/>
            <person name="Hiller M."/>
            <person name="Vernes S.C."/>
            <person name="Myers E.W."/>
            <person name="Teeling E.C."/>
        </authorList>
    </citation>
    <scope>NUCLEOTIDE SEQUENCE [LARGE SCALE GENOMIC DNA]</scope>
    <source>
        <strain evidence="2">MMyoMyo1</strain>
        <tissue evidence="2">Flight muscle</tissue>
    </source>
</reference>
<keyword evidence="3" id="KW-1185">Reference proteome</keyword>
<sequence>MEHSCVRCVREAWDSVEEPQEPRQTLQDHRPWALPLYPGLGRLTWDQQDLNQELNSGPCGLLRQHCLLHGPSAQNTCSWGTELPAPDGTPKSQEPETSPGAGGPTSKTQEPEKQEPLLPSPDPGPCSELLHSVLCHLISDGQDTDRELHSGPCGLRPEDCLLPGPNAQNTSNPSTEPPTPHPMPKSPAPETPKIQDPEPPPGVEGPTPKSLEPESPSSVEDPTPPAIEDPTPRSQEPETPPGVEAAAQKPG</sequence>
<dbReference type="GO" id="GO:0038023">
    <property type="term" value="F:signaling receptor activity"/>
    <property type="evidence" value="ECO:0007669"/>
    <property type="project" value="InterPro"/>
</dbReference>
<feature type="region of interest" description="Disordered" evidence="1">
    <location>
        <begin position="78"/>
        <end position="128"/>
    </location>
</feature>
<feature type="compositionally biased region" description="Pro residues" evidence="1">
    <location>
        <begin position="175"/>
        <end position="190"/>
    </location>
</feature>
<dbReference type="Proteomes" id="UP000527355">
    <property type="component" value="Unassembled WGS sequence"/>
</dbReference>
<accession>A0A7J7Y0V3</accession>
<name>A0A7J7Y0V3_MYOMY</name>
<evidence type="ECO:0000313" key="2">
    <source>
        <dbReference type="EMBL" id="KAF6355210.1"/>
    </source>
</evidence>
<dbReference type="Pfam" id="PF15721">
    <property type="entry name" value="ANXA2R"/>
    <property type="match status" value="1"/>
</dbReference>